<name>A0A921IN55_9FIRM</name>
<dbReference type="GO" id="GO:0005886">
    <property type="term" value="C:plasma membrane"/>
    <property type="evidence" value="ECO:0007669"/>
    <property type="project" value="UniProtKB-SubCell"/>
</dbReference>
<evidence type="ECO:0000256" key="6">
    <source>
        <dbReference type="ARBA" id="ARBA00022692"/>
    </source>
</evidence>
<sequence>LHKRVPEVLDNLVTPLFSVLITAFLTFTVVGGVMRTAGDWITNGLLWLHDSLGVVGGMVFGLIYSPLTMTGMHHSLLPVDIQLVAAGGSFLLAIASCNNVAQGGATLCAMLRTHDKKLKSIAATSGVSALLGITEPAMFGVNLKMKYPFYAAMLGSAIGCGYVTLTNVLNVAPGSAGFIGFVCVQSGDMLNFLIGTLLSMVSAFVITWVFSKSKRLNAELAADSETAAA</sequence>
<evidence type="ECO:0000256" key="3">
    <source>
        <dbReference type="ARBA" id="ARBA00022475"/>
    </source>
</evidence>
<comment type="caution">
    <text evidence="11">The sequence shown here is derived from an EMBL/GenBank/DDBJ whole genome shotgun (WGS) entry which is preliminary data.</text>
</comment>
<reference evidence="11" key="2">
    <citation type="submission" date="2021-09" db="EMBL/GenBank/DDBJ databases">
        <authorList>
            <person name="Gilroy R."/>
        </authorList>
    </citation>
    <scope>NUCLEOTIDE SEQUENCE</scope>
    <source>
        <strain evidence="11">ChiBcec21-2208</strain>
    </source>
</reference>
<evidence type="ECO:0000256" key="4">
    <source>
        <dbReference type="ARBA" id="ARBA00022597"/>
    </source>
</evidence>
<keyword evidence="3" id="KW-1003">Cell membrane</keyword>
<comment type="subcellular location">
    <subcellularLocation>
        <location evidence="1">Cell membrane</location>
        <topology evidence="1">Multi-pass membrane protein</topology>
    </subcellularLocation>
</comment>
<feature type="domain" description="PTS EIIC type-1" evidence="10">
    <location>
        <begin position="1"/>
        <end position="226"/>
    </location>
</feature>
<accession>A0A921IN55</accession>
<dbReference type="Pfam" id="PF02378">
    <property type="entry name" value="PTS_EIIC"/>
    <property type="match status" value="1"/>
</dbReference>
<evidence type="ECO:0000256" key="5">
    <source>
        <dbReference type="ARBA" id="ARBA00022683"/>
    </source>
</evidence>
<feature type="non-terminal residue" evidence="11">
    <location>
        <position position="1"/>
    </location>
</feature>
<evidence type="ECO:0000313" key="12">
    <source>
        <dbReference type="Proteomes" id="UP000782880"/>
    </source>
</evidence>
<evidence type="ECO:0000313" key="11">
    <source>
        <dbReference type="EMBL" id="HJG28897.1"/>
    </source>
</evidence>
<keyword evidence="8 9" id="KW-0472">Membrane</keyword>
<dbReference type="PANTHER" id="PTHR30175">
    <property type="entry name" value="PHOSPHOTRANSFERASE SYSTEM TRANSPORT PROTEIN"/>
    <property type="match status" value="1"/>
</dbReference>
<dbReference type="InterPro" id="IPR003352">
    <property type="entry name" value="PTS_EIIC"/>
</dbReference>
<dbReference type="AlphaFoldDB" id="A0A921IN55"/>
<dbReference type="PANTHER" id="PTHR30175:SF4">
    <property type="entry name" value="PTS SYSTEM TREHALOSE-SPECIFIC EIIBC COMPONENT"/>
    <property type="match status" value="1"/>
</dbReference>
<keyword evidence="7 9" id="KW-1133">Transmembrane helix</keyword>
<keyword evidence="6 9" id="KW-0812">Transmembrane</keyword>
<keyword evidence="5" id="KW-0598">Phosphotransferase system</keyword>
<evidence type="ECO:0000256" key="7">
    <source>
        <dbReference type="ARBA" id="ARBA00022989"/>
    </source>
</evidence>
<evidence type="ECO:0000256" key="1">
    <source>
        <dbReference type="ARBA" id="ARBA00004651"/>
    </source>
</evidence>
<dbReference type="Proteomes" id="UP000782880">
    <property type="component" value="Unassembled WGS sequence"/>
</dbReference>
<keyword evidence="2" id="KW-0813">Transport</keyword>
<organism evidence="11 12">
    <name type="scientific">Subdoligranulum variabile</name>
    <dbReference type="NCBI Taxonomy" id="214851"/>
    <lineage>
        <taxon>Bacteria</taxon>
        <taxon>Bacillati</taxon>
        <taxon>Bacillota</taxon>
        <taxon>Clostridia</taxon>
        <taxon>Eubacteriales</taxon>
        <taxon>Oscillospiraceae</taxon>
        <taxon>Subdoligranulum</taxon>
    </lineage>
</organism>
<feature type="transmembrane region" description="Helical" evidence="9">
    <location>
        <begin position="84"/>
        <end position="111"/>
    </location>
</feature>
<dbReference type="GO" id="GO:0090589">
    <property type="term" value="F:protein-phosphocysteine-trehalose phosphotransferase system transporter activity"/>
    <property type="evidence" value="ECO:0007669"/>
    <property type="project" value="TreeGrafter"/>
</dbReference>
<dbReference type="GO" id="GO:0015771">
    <property type="term" value="P:trehalose transport"/>
    <property type="evidence" value="ECO:0007669"/>
    <property type="project" value="TreeGrafter"/>
</dbReference>
<evidence type="ECO:0000256" key="9">
    <source>
        <dbReference type="SAM" id="Phobius"/>
    </source>
</evidence>
<gene>
    <name evidence="11" type="ORF">K8V20_09695</name>
</gene>
<proteinExistence type="predicted"/>
<keyword evidence="4" id="KW-0762">Sugar transport</keyword>
<evidence type="ECO:0000259" key="10">
    <source>
        <dbReference type="PROSITE" id="PS51103"/>
    </source>
</evidence>
<feature type="transmembrane region" description="Helical" evidence="9">
    <location>
        <begin position="147"/>
        <end position="169"/>
    </location>
</feature>
<dbReference type="InterPro" id="IPR050558">
    <property type="entry name" value="PTS_Sugar-Specific_Components"/>
</dbReference>
<reference evidence="11" key="1">
    <citation type="journal article" date="2021" name="PeerJ">
        <title>Extensive microbial diversity within the chicken gut microbiome revealed by metagenomics and culture.</title>
        <authorList>
            <person name="Gilroy R."/>
            <person name="Ravi A."/>
            <person name="Getino M."/>
            <person name="Pursley I."/>
            <person name="Horton D.L."/>
            <person name="Alikhan N.F."/>
            <person name="Baker D."/>
            <person name="Gharbi K."/>
            <person name="Hall N."/>
            <person name="Watson M."/>
            <person name="Adriaenssens E.M."/>
            <person name="Foster-Nyarko E."/>
            <person name="Jarju S."/>
            <person name="Secka A."/>
            <person name="Antonio M."/>
            <person name="Oren A."/>
            <person name="Chaudhuri R.R."/>
            <person name="La Ragione R."/>
            <person name="Hildebrand F."/>
            <person name="Pallen M.J."/>
        </authorList>
    </citation>
    <scope>NUCLEOTIDE SEQUENCE</scope>
    <source>
        <strain evidence="11">ChiBcec21-2208</strain>
    </source>
</reference>
<feature type="transmembrane region" description="Helical" evidence="9">
    <location>
        <begin position="189"/>
        <end position="210"/>
    </location>
</feature>
<dbReference type="GO" id="GO:0008982">
    <property type="term" value="F:protein-N(PI)-phosphohistidine-sugar phosphotransferase activity"/>
    <property type="evidence" value="ECO:0007669"/>
    <property type="project" value="InterPro"/>
</dbReference>
<dbReference type="InterPro" id="IPR013013">
    <property type="entry name" value="PTS_EIIC_1"/>
</dbReference>
<protein>
    <submittedName>
        <fullName evidence="11">PTS transporter subunit EIIC</fullName>
    </submittedName>
</protein>
<dbReference type="GO" id="GO:0009401">
    <property type="term" value="P:phosphoenolpyruvate-dependent sugar phosphotransferase system"/>
    <property type="evidence" value="ECO:0007669"/>
    <property type="project" value="UniProtKB-KW"/>
</dbReference>
<dbReference type="PROSITE" id="PS51103">
    <property type="entry name" value="PTS_EIIC_TYPE_1"/>
    <property type="match status" value="1"/>
</dbReference>
<dbReference type="EMBL" id="DYVE01000250">
    <property type="protein sequence ID" value="HJG28897.1"/>
    <property type="molecule type" value="Genomic_DNA"/>
</dbReference>
<evidence type="ECO:0000256" key="8">
    <source>
        <dbReference type="ARBA" id="ARBA00023136"/>
    </source>
</evidence>
<feature type="transmembrane region" description="Helical" evidence="9">
    <location>
        <begin position="12"/>
        <end position="33"/>
    </location>
</feature>
<evidence type="ECO:0000256" key="2">
    <source>
        <dbReference type="ARBA" id="ARBA00022448"/>
    </source>
</evidence>